<comment type="caution">
    <text evidence="5">The sequence shown here is derived from an EMBL/GenBank/DDBJ whole genome shotgun (WGS) entry which is preliminary data.</text>
</comment>
<keyword evidence="6" id="KW-1185">Reference proteome</keyword>
<dbReference type="Pfam" id="PF00061">
    <property type="entry name" value="Lipocalin"/>
    <property type="match status" value="1"/>
</dbReference>
<dbReference type="InterPro" id="IPR000463">
    <property type="entry name" value="Fatty_acid-bd"/>
</dbReference>
<evidence type="ECO:0000256" key="3">
    <source>
        <dbReference type="RuleBase" id="RU003696"/>
    </source>
</evidence>
<reference evidence="5 6" key="1">
    <citation type="journal article" date="2019" name="PLoS Biol.">
        <title>Sex chromosomes control vertical transmission of feminizing Wolbachia symbionts in an isopod.</title>
        <authorList>
            <person name="Becking T."/>
            <person name="Chebbi M.A."/>
            <person name="Giraud I."/>
            <person name="Moumen B."/>
            <person name="Laverre T."/>
            <person name="Caubet Y."/>
            <person name="Peccoud J."/>
            <person name="Gilbert C."/>
            <person name="Cordaux R."/>
        </authorList>
    </citation>
    <scope>NUCLEOTIDE SEQUENCE [LARGE SCALE GENOMIC DNA]</scope>
    <source>
        <strain evidence="5">ANa2</strain>
        <tissue evidence="5">Whole body excluding digestive tract and cuticle</tissue>
    </source>
</reference>
<dbReference type="InterPro" id="IPR000566">
    <property type="entry name" value="Lipocln_cytosolic_FA-bd_dom"/>
</dbReference>
<dbReference type="InterPro" id="IPR031259">
    <property type="entry name" value="ILBP"/>
</dbReference>
<feature type="domain" description="Cytosolic fatty-acid binding proteins" evidence="4">
    <location>
        <begin position="6"/>
        <end position="23"/>
    </location>
</feature>
<evidence type="ECO:0000256" key="1">
    <source>
        <dbReference type="ARBA" id="ARBA00008390"/>
    </source>
</evidence>
<dbReference type="Gene3D" id="2.40.128.20">
    <property type="match status" value="1"/>
</dbReference>
<dbReference type="GO" id="GO:0008289">
    <property type="term" value="F:lipid binding"/>
    <property type="evidence" value="ECO:0007669"/>
    <property type="project" value="UniProtKB-KW"/>
</dbReference>
<gene>
    <name evidence="5" type="primary">FABP</name>
    <name evidence="5" type="ORF">Anas_06670</name>
</gene>
<evidence type="ECO:0000313" key="6">
    <source>
        <dbReference type="Proteomes" id="UP000326759"/>
    </source>
</evidence>
<comment type="similarity">
    <text evidence="1 3">Belongs to the calycin superfamily. Fatty-acid binding protein (FABP) family.</text>
</comment>
<organism evidence="5 6">
    <name type="scientific">Armadillidium nasatum</name>
    <dbReference type="NCBI Taxonomy" id="96803"/>
    <lineage>
        <taxon>Eukaryota</taxon>
        <taxon>Metazoa</taxon>
        <taxon>Ecdysozoa</taxon>
        <taxon>Arthropoda</taxon>
        <taxon>Crustacea</taxon>
        <taxon>Multicrustacea</taxon>
        <taxon>Malacostraca</taxon>
        <taxon>Eumalacostraca</taxon>
        <taxon>Peracarida</taxon>
        <taxon>Isopoda</taxon>
        <taxon>Oniscidea</taxon>
        <taxon>Crinocheta</taxon>
        <taxon>Armadillidiidae</taxon>
        <taxon>Armadillidium</taxon>
    </lineage>
</organism>
<name>A0A5N5SJT4_9CRUS</name>
<keyword evidence="3" id="KW-0813">Transport</keyword>
<evidence type="ECO:0000256" key="2">
    <source>
        <dbReference type="ARBA" id="ARBA00023121"/>
    </source>
</evidence>
<sequence>MSKILGSYVLESSDNFDNFMKALGIGLVTRTMANKTSPTIIFTEKGGVYTMQTVSTFKSYDINFRLGEEFDELSSDGRKIVNAMELNARDLIRELNNF</sequence>
<proteinExistence type="inferred from homology"/>
<dbReference type="OrthoDB" id="354351at2759"/>
<dbReference type="PANTHER" id="PTHR11955">
    <property type="entry name" value="FATTY ACID BINDING PROTEIN"/>
    <property type="match status" value="1"/>
</dbReference>
<dbReference type="AlphaFoldDB" id="A0A5N5SJT4"/>
<dbReference type="Proteomes" id="UP000326759">
    <property type="component" value="Unassembled WGS sequence"/>
</dbReference>
<dbReference type="SUPFAM" id="SSF50814">
    <property type="entry name" value="Lipocalins"/>
    <property type="match status" value="1"/>
</dbReference>
<keyword evidence="2" id="KW-0446">Lipid-binding</keyword>
<dbReference type="InterPro" id="IPR012674">
    <property type="entry name" value="Calycin"/>
</dbReference>
<dbReference type="EMBL" id="SEYY01024265">
    <property type="protein sequence ID" value="KAB7494246.1"/>
    <property type="molecule type" value="Genomic_DNA"/>
</dbReference>
<evidence type="ECO:0000313" key="5">
    <source>
        <dbReference type="EMBL" id="KAB7494246.1"/>
    </source>
</evidence>
<protein>
    <submittedName>
        <fullName evidence="5">Fatty acid-binding protein</fullName>
    </submittedName>
</protein>
<accession>A0A5N5SJT4</accession>
<evidence type="ECO:0000259" key="4">
    <source>
        <dbReference type="PROSITE" id="PS00214"/>
    </source>
</evidence>
<dbReference type="PRINTS" id="PR00178">
    <property type="entry name" value="FATTYACIDBP"/>
</dbReference>
<dbReference type="PROSITE" id="PS00214">
    <property type="entry name" value="FABP"/>
    <property type="match status" value="1"/>
</dbReference>